<gene>
    <name evidence="1" type="ORF">B8V81_0720</name>
</gene>
<accession>A0A2N5NBW0</accession>
<sequence length="299" mass="32097">MAVLFPHSLWSRIRPVTGRTFVLPSYHRRRQAFMRPRPAGRIQGTLPWLGRLTAGGPDPRHIYALDGPASGRHAGSKAHFCLGWPGFRPAGRIQGTFLPWLARLPAVTPDPRHIYALVGTASGRHAGSKAHFCLGWAGSRPAVRIQGTFLPWMGRLPAGGPDPRHISALVGPASGRHAGSKAHFCLGWAGSRPSRRIQGTFLPWLGRFTAVTPDPRHISALDGPASGRHAESKAHFCLGWHGFRPSRRIQGTFLPWLARFTAGGTPAAAGLPSAAAKLCPPQIGLRPAAASLFPAASLF</sequence>
<evidence type="ECO:0000313" key="2">
    <source>
        <dbReference type="Proteomes" id="UP000234789"/>
    </source>
</evidence>
<name>A0A2N5NBW0_9BACL</name>
<comment type="caution">
    <text evidence="1">The sequence shown here is derived from an EMBL/GenBank/DDBJ whole genome shotgun (WGS) entry which is preliminary data.</text>
</comment>
<evidence type="ECO:0000313" key="1">
    <source>
        <dbReference type="EMBL" id="PLT47813.1"/>
    </source>
</evidence>
<protein>
    <submittedName>
        <fullName evidence="1">Uncharacterized protein</fullName>
    </submittedName>
</protein>
<dbReference type="AlphaFoldDB" id="A0A2N5NBW0"/>
<dbReference type="EMBL" id="NFEZ01000002">
    <property type="protein sequence ID" value="PLT47813.1"/>
    <property type="molecule type" value="Genomic_DNA"/>
</dbReference>
<proteinExistence type="predicted"/>
<dbReference type="Proteomes" id="UP000234789">
    <property type="component" value="Unassembled WGS sequence"/>
</dbReference>
<keyword evidence="2" id="KW-1185">Reference proteome</keyword>
<organism evidence="1 2">
    <name type="scientific">Paenibacillus pasadenensis</name>
    <dbReference type="NCBI Taxonomy" id="217090"/>
    <lineage>
        <taxon>Bacteria</taxon>
        <taxon>Bacillati</taxon>
        <taxon>Bacillota</taxon>
        <taxon>Bacilli</taxon>
        <taxon>Bacillales</taxon>
        <taxon>Paenibacillaceae</taxon>
        <taxon>Paenibacillus</taxon>
    </lineage>
</organism>
<reference evidence="1 2" key="1">
    <citation type="submission" date="2017-05" db="EMBL/GenBank/DDBJ databases">
        <title>Functional genome analysis of Paenibacillus pasadenensis strain R16: insights on endophytic life style and antifungal activity.</title>
        <authorList>
            <person name="Passera A."/>
            <person name="Marcolungo L."/>
            <person name="Casati P."/>
            <person name="Brasca M."/>
            <person name="Quaglino F."/>
            <person name="Delledonne M."/>
        </authorList>
    </citation>
    <scope>NUCLEOTIDE SEQUENCE [LARGE SCALE GENOMIC DNA]</scope>
    <source>
        <strain evidence="1 2">R16</strain>
    </source>
</reference>